<dbReference type="GO" id="GO:0000049">
    <property type="term" value="F:tRNA binding"/>
    <property type="evidence" value="ECO:0007669"/>
    <property type="project" value="InterPro"/>
</dbReference>
<evidence type="ECO:0000256" key="5">
    <source>
        <dbReference type="ARBA" id="ARBA00023146"/>
    </source>
</evidence>
<dbReference type="GO" id="GO:0006412">
    <property type="term" value="P:translation"/>
    <property type="evidence" value="ECO:0007669"/>
    <property type="project" value="UniProtKB-KW"/>
</dbReference>
<evidence type="ECO:0000256" key="4">
    <source>
        <dbReference type="ARBA" id="ARBA00022917"/>
    </source>
</evidence>
<keyword evidence="5 7" id="KW-0030">Aminoacyl-tRNA synthetase</keyword>
<keyword evidence="8" id="KW-1185">Reference proteome</keyword>
<feature type="domain" description="Aminoacyl-tRNA synthetase class I anticodon-binding" evidence="6">
    <location>
        <begin position="2"/>
        <end position="108"/>
    </location>
</feature>
<evidence type="ECO:0000259" key="6">
    <source>
        <dbReference type="Pfam" id="PF19269"/>
    </source>
</evidence>
<dbReference type="Pfam" id="PF19269">
    <property type="entry name" value="Anticodon_2"/>
    <property type="match status" value="1"/>
</dbReference>
<dbReference type="InterPro" id="IPR045462">
    <property type="entry name" value="aa-tRNA-synth_I_cd-bd"/>
</dbReference>
<dbReference type="EC" id="6.1.1.17" evidence="7"/>
<keyword evidence="1 7" id="KW-0436">Ligase</keyword>
<dbReference type="GO" id="GO:0004818">
    <property type="term" value="F:glutamate-tRNA ligase activity"/>
    <property type="evidence" value="ECO:0007669"/>
    <property type="project" value="UniProtKB-EC"/>
</dbReference>
<dbReference type="EMBL" id="ABIC01000009">
    <property type="protein sequence ID" value="EDQ01508.1"/>
    <property type="molecule type" value="Genomic_DNA"/>
</dbReference>
<name>A9D463_9GAMM</name>
<evidence type="ECO:0000256" key="2">
    <source>
        <dbReference type="ARBA" id="ARBA00022741"/>
    </source>
</evidence>
<evidence type="ECO:0000313" key="7">
    <source>
        <dbReference type="EMBL" id="EDQ01508.1"/>
    </source>
</evidence>
<dbReference type="AlphaFoldDB" id="A9D463"/>
<organism evidence="7 8">
    <name type="scientific">Shewanella benthica KT99</name>
    <dbReference type="NCBI Taxonomy" id="314608"/>
    <lineage>
        <taxon>Bacteria</taxon>
        <taxon>Pseudomonadati</taxon>
        <taxon>Pseudomonadota</taxon>
        <taxon>Gammaproteobacteria</taxon>
        <taxon>Alteromonadales</taxon>
        <taxon>Shewanellaceae</taxon>
        <taxon>Shewanella</taxon>
    </lineage>
</organism>
<evidence type="ECO:0000256" key="1">
    <source>
        <dbReference type="ARBA" id="ARBA00022598"/>
    </source>
</evidence>
<keyword evidence="2" id="KW-0547">Nucleotide-binding</keyword>
<dbReference type="InterPro" id="IPR020751">
    <property type="entry name" value="aa-tRNA-synth_I_codon-bd_sub2"/>
</dbReference>
<dbReference type="InterPro" id="IPR008925">
    <property type="entry name" value="aa_tRNA-synth_I_cd-bd_sf"/>
</dbReference>
<dbReference type="Proteomes" id="UP000005839">
    <property type="component" value="Unassembled WGS sequence"/>
</dbReference>
<sequence>MKEMAASSRYFFEDFAEFDATAAKKHLRGVAMEPLQLVQKKLAELNEWTLAGIHQAIEDTATELDIGMGKVGMPLRVAVTGAGMSPAVDLTLFLVGKARCEQRISKAIEFVANRINS</sequence>
<proteinExistence type="predicted"/>
<dbReference type="GO" id="GO:0005524">
    <property type="term" value="F:ATP binding"/>
    <property type="evidence" value="ECO:0007669"/>
    <property type="project" value="UniProtKB-KW"/>
</dbReference>
<dbReference type="STRING" id="314608.KT99_15180"/>
<dbReference type="Gene3D" id="1.10.10.350">
    <property type="match status" value="1"/>
</dbReference>
<dbReference type="SUPFAM" id="SSF48163">
    <property type="entry name" value="An anticodon-binding domain of class I aminoacyl-tRNA synthetases"/>
    <property type="match status" value="1"/>
</dbReference>
<gene>
    <name evidence="7" type="primary">gltX</name>
    <name evidence="7" type="ORF">KT99_15180</name>
</gene>
<evidence type="ECO:0000256" key="3">
    <source>
        <dbReference type="ARBA" id="ARBA00022840"/>
    </source>
</evidence>
<keyword evidence="4" id="KW-0648">Protein biosynthesis</keyword>
<evidence type="ECO:0000313" key="8">
    <source>
        <dbReference type="Proteomes" id="UP000005839"/>
    </source>
</evidence>
<accession>A9D463</accession>
<comment type="caution">
    <text evidence="7">The sequence shown here is derived from an EMBL/GenBank/DDBJ whole genome shotgun (WGS) entry which is preliminary data.</text>
</comment>
<keyword evidence="3" id="KW-0067">ATP-binding</keyword>
<reference evidence="7 8" key="1">
    <citation type="submission" date="2007-10" db="EMBL/GenBank/DDBJ databases">
        <authorList>
            <person name="Yayanos A."/>
            <person name="Ferriera S."/>
            <person name="Johnson J."/>
            <person name="Kravitz S."/>
            <person name="Halpern A."/>
            <person name="Remington K."/>
            <person name="Beeson K."/>
            <person name="Tran B."/>
            <person name="Rogers Y.-H."/>
            <person name="Friedman R."/>
            <person name="Venter J.C."/>
        </authorList>
    </citation>
    <scope>NUCLEOTIDE SEQUENCE [LARGE SCALE GENOMIC DNA]</scope>
    <source>
        <strain evidence="7 8">KT99</strain>
    </source>
</reference>
<protein>
    <submittedName>
        <fullName evidence="7">Glutamyl-tRNA synthetase</fullName>
        <ecNumber evidence="7">6.1.1.17</ecNumber>
    </submittedName>
</protein>